<name>A0A850YPD0_AEGCA</name>
<feature type="non-terminal residue" evidence="27">
    <location>
        <position position="579"/>
    </location>
</feature>
<comment type="pathway">
    <text evidence="2 25">Sulfur metabolism; glutathione metabolism.</text>
</comment>
<dbReference type="PANTHER" id="PTHR11686:SF19">
    <property type="entry name" value="GLUTATHIONE HYDROLASE 5 PROENZYME"/>
    <property type="match status" value="1"/>
</dbReference>
<dbReference type="InterPro" id="IPR043138">
    <property type="entry name" value="GGT_lsub"/>
</dbReference>
<evidence type="ECO:0000256" key="3">
    <source>
        <dbReference type="ARBA" id="ARBA00009381"/>
    </source>
</evidence>
<dbReference type="InterPro" id="IPR055262">
    <property type="entry name" value="GGT_CS"/>
</dbReference>
<evidence type="ECO:0000256" key="2">
    <source>
        <dbReference type="ARBA" id="ARBA00005115"/>
    </source>
</evidence>
<keyword evidence="26" id="KW-0732">Signal</keyword>
<dbReference type="PROSITE" id="PS00462">
    <property type="entry name" value="G_GLU_TRANSPEPTIDASE"/>
    <property type="match status" value="1"/>
</dbReference>
<comment type="similarity">
    <text evidence="3">Belongs to the gamma-glutamyltransferase family.</text>
</comment>
<comment type="subcellular location">
    <subcellularLocation>
        <location evidence="1 25">Membrane</location>
        <topology evidence="1 25">Single-pass type II membrane protein</topology>
    </subcellularLocation>
</comment>
<keyword evidence="9 25" id="KW-0378">Hydrolase</keyword>
<dbReference type="Gene3D" id="1.10.246.130">
    <property type="match status" value="1"/>
</dbReference>
<feature type="binding site" evidence="24">
    <location>
        <begin position="404"/>
        <end position="406"/>
    </location>
    <ligand>
        <name>L-glutamate</name>
        <dbReference type="ChEBI" id="CHEBI:29985"/>
    </ligand>
</feature>
<comment type="catalytic activity">
    <reaction evidence="21">
        <text>leukotriene C4 + H2O = leukotriene D4 + L-glutamate</text>
        <dbReference type="Rhea" id="RHEA:31563"/>
        <dbReference type="ChEBI" id="CHEBI:15377"/>
        <dbReference type="ChEBI" id="CHEBI:29985"/>
        <dbReference type="ChEBI" id="CHEBI:57973"/>
        <dbReference type="ChEBI" id="CHEBI:63166"/>
        <dbReference type="EC" id="3.4.19.14"/>
    </reaction>
    <physiologicalReaction direction="left-to-right" evidence="21">
        <dbReference type="Rhea" id="RHEA:31564"/>
    </physiologicalReaction>
</comment>
<dbReference type="Gene3D" id="3.60.20.40">
    <property type="match status" value="1"/>
</dbReference>
<keyword evidence="12" id="KW-0472">Membrane</keyword>
<proteinExistence type="inferred from homology"/>
<keyword evidence="15 25" id="KW-0012">Acyltransferase</keyword>
<dbReference type="GO" id="GO:0036374">
    <property type="term" value="F:glutathione hydrolase activity"/>
    <property type="evidence" value="ECO:0007669"/>
    <property type="project" value="UniProtKB-UniRule"/>
</dbReference>
<evidence type="ECO:0000256" key="10">
    <source>
        <dbReference type="ARBA" id="ARBA00022968"/>
    </source>
</evidence>
<keyword evidence="14" id="KW-0325">Glycoprotein</keyword>
<evidence type="ECO:0000256" key="21">
    <source>
        <dbReference type="ARBA" id="ARBA00052640"/>
    </source>
</evidence>
<feature type="active site" description="Nucleophile" evidence="23">
    <location>
        <position position="386"/>
    </location>
</feature>
<evidence type="ECO:0000256" key="26">
    <source>
        <dbReference type="SAM" id="SignalP"/>
    </source>
</evidence>
<feature type="binding site" evidence="24">
    <location>
        <position position="428"/>
    </location>
    <ligand>
        <name>L-glutamate</name>
        <dbReference type="ChEBI" id="CHEBI:29985"/>
    </ligand>
</feature>
<evidence type="ECO:0000256" key="23">
    <source>
        <dbReference type="PIRSR" id="PIRSR600101-1"/>
    </source>
</evidence>
<dbReference type="UniPathway" id="UPA00204"/>
<evidence type="ECO:0000256" key="5">
    <source>
        <dbReference type="ARBA" id="ARBA00022679"/>
    </source>
</evidence>
<evidence type="ECO:0000256" key="12">
    <source>
        <dbReference type="ARBA" id="ARBA00023136"/>
    </source>
</evidence>
<dbReference type="SUPFAM" id="SSF56235">
    <property type="entry name" value="N-terminal nucleophile aminohydrolases (Ntn hydrolases)"/>
    <property type="match status" value="1"/>
</dbReference>
<comment type="catalytic activity">
    <reaction evidence="20">
        <text>an N-terminal (5-L-glutamyl)-[peptide] + an alpha-amino acid = 5-L-glutamyl amino acid + an N-terminal L-alpha-aminoacyl-[peptide]</text>
        <dbReference type="Rhea" id="RHEA:23904"/>
        <dbReference type="Rhea" id="RHEA-COMP:9780"/>
        <dbReference type="Rhea" id="RHEA-COMP:9795"/>
        <dbReference type="ChEBI" id="CHEBI:77644"/>
        <dbReference type="ChEBI" id="CHEBI:78597"/>
        <dbReference type="ChEBI" id="CHEBI:78599"/>
        <dbReference type="ChEBI" id="CHEBI:78608"/>
        <dbReference type="EC" id="2.3.2.2"/>
    </reaction>
    <physiologicalReaction direction="left-to-right" evidence="20">
        <dbReference type="Rhea" id="RHEA:23905"/>
    </physiologicalReaction>
</comment>
<keyword evidence="7" id="KW-0812">Transmembrane</keyword>
<comment type="catalytic activity">
    <reaction evidence="19">
        <text>S-[(2E,6E,10E)-geranylgeranyl]-L-glutathione + H2O = S-[(2E,6E,10E)-geranylgeranyl]-L-cysteinylglycine + L-glutamate</text>
        <dbReference type="Rhea" id="RHEA:65120"/>
        <dbReference type="ChEBI" id="CHEBI:15377"/>
        <dbReference type="ChEBI" id="CHEBI:29985"/>
        <dbReference type="ChEBI" id="CHEBI:156326"/>
        <dbReference type="ChEBI" id="CHEBI:156330"/>
    </reaction>
    <physiologicalReaction direction="left-to-right" evidence="19">
        <dbReference type="Rhea" id="RHEA:65121"/>
    </physiologicalReaction>
</comment>
<protein>
    <recommendedName>
        <fullName evidence="25">Glutathione hydrolase</fullName>
        <ecNumber evidence="25">2.3.2.2</ecNumber>
        <ecNumber evidence="25">3.4.19.13</ecNumber>
    </recommendedName>
    <alternativeName>
        <fullName evidence="25">Gamma-glutamyltransferase</fullName>
    </alternativeName>
    <alternativeName>
        <fullName evidence="25">Gamma-glutamyltranspeptidase</fullName>
    </alternativeName>
</protein>
<evidence type="ECO:0000313" key="27">
    <source>
        <dbReference type="EMBL" id="NWH95345.1"/>
    </source>
</evidence>
<keyword evidence="13" id="KW-0865">Zymogen</keyword>
<comment type="catalytic activity">
    <reaction evidence="17">
        <text>glutathione + H2O = L-cysteinylglycine + L-glutamate</text>
        <dbReference type="Rhea" id="RHEA:28807"/>
        <dbReference type="ChEBI" id="CHEBI:15377"/>
        <dbReference type="ChEBI" id="CHEBI:29985"/>
        <dbReference type="ChEBI" id="CHEBI:57925"/>
        <dbReference type="ChEBI" id="CHEBI:61694"/>
        <dbReference type="EC" id="3.4.19.13"/>
    </reaction>
    <physiologicalReaction direction="left-to-right" evidence="17">
        <dbReference type="Rhea" id="RHEA:28808"/>
    </physiologicalReaction>
</comment>
<evidence type="ECO:0000256" key="7">
    <source>
        <dbReference type="ARBA" id="ARBA00022692"/>
    </source>
</evidence>
<comment type="function">
    <text evidence="25">Cleaves the gamma-glutamyl peptide bond of glutathione and glutathione conjugates.</text>
</comment>
<dbReference type="FunFam" id="3.60.20.40:FF:000005">
    <property type="entry name" value="gamma-glutamyltransferase 5 isoform X3"/>
    <property type="match status" value="1"/>
</dbReference>
<evidence type="ECO:0000256" key="8">
    <source>
        <dbReference type="ARBA" id="ARBA00022751"/>
    </source>
</evidence>
<evidence type="ECO:0000256" key="11">
    <source>
        <dbReference type="ARBA" id="ARBA00022989"/>
    </source>
</evidence>
<dbReference type="PRINTS" id="PR01210">
    <property type="entry name" value="GGTRANSPTASE"/>
</dbReference>
<evidence type="ECO:0000313" key="28">
    <source>
        <dbReference type="Proteomes" id="UP000628412"/>
    </source>
</evidence>
<dbReference type="GO" id="GO:0006954">
    <property type="term" value="P:inflammatory response"/>
    <property type="evidence" value="ECO:0007669"/>
    <property type="project" value="TreeGrafter"/>
</dbReference>
<evidence type="ECO:0000256" key="6">
    <source>
        <dbReference type="ARBA" id="ARBA00022684"/>
    </source>
</evidence>
<evidence type="ECO:0000256" key="17">
    <source>
        <dbReference type="ARBA" id="ARBA00033701"/>
    </source>
</evidence>
<keyword evidence="11" id="KW-1133">Transmembrane helix</keyword>
<accession>A0A850YPD0</accession>
<comment type="caution">
    <text evidence="27">The sequence shown here is derived from an EMBL/GenBank/DDBJ whole genome shotgun (WGS) entry which is preliminary data.</text>
</comment>
<gene>
    <name evidence="27" type="primary">Ggt5</name>
    <name evidence="27" type="ORF">AEGCAU_R10562</name>
</gene>
<evidence type="ECO:0000256" key="18">
    <source>
        <dbReference type="ARBA" id="ARBA00047169"/>
    </source>
</evidence>
<evidence type="ECO:0000256" key="15">
    <source>
        <dbReference type="ARBA" id="ARBA00023315"/>
    </source>
</evidence>
<dbReference type="EMBL" id="WEIU01023079">
    <property type="protein sequence ID" value="NWH95345.1"/>
    <property type="molecule type" value="Genomic_DNA"/>
</dbReference>
<evidence type="ECO:0000256" key="24">
    <source>
        <dbReference type="PIRSR" id="PIRSR600101-2"/>
    </source>
</evidence>
<dbReference type="FunFam" id="1.10.246.130:FF:000001">
    <property type="entry name" value="Gamma-glutamyltransferase 5 isoform 1"/>
    <property type="match status" value="1"/>
</dbReference>
<evidence type="ECO:0000256" key="19">
    <source>
        <dbReference type="ARBA" id="ARBA00050507"/>
    </source>
</evidence>
<dbReference type="GO" id="GO:0006750">
    <property type="term" value="P:glutathione biosynthetic process"/>
    <property type="evidence" value="ECO:0007669"/>
    <property type="project" value="UniProtKB-KW"/>
</dbReference>
<feature type="signal peptide" evidence="26">
    <location>
        <begin position="1"/>
        <end position="22"/>
    </location>
</feature>
<evidence type="ECO:0000256" key="9">
    <source>
        <dbReference type="ARBA" id="ARBA00022801"/>
    </source>
</evidence>
<dbReference type="InterPro" id="IPR000101">
    <property type="entry name" value="GGT_peptidase"/>
</dbReference>
<evidence type="ECO:0000256" key="16">
    <source>
        <dbReference type="ARBA" id="ARBA00033643"/>
    </source>
</evidence>
<dbReference type="PANTHER" id="PTHR11686">
    <property type="entry name" value="GAMMA GLUTAMYL TRANSPEPTIDASE"/>
    <property type="match status" value="1"/>
</dbReference>
<comment type="catalytic activity">
    <reaction evidence="16">
        <text>an S-substituted glutathione + H2O = an S-substituted L-cysteinylglycine + L-glutamate</text>
        <dbReference type="Rhea" id="RHEA:59468"/>
        <dbReference type="ChEBI" id="CHEBI:15377"/>
        <dbReference type="ChEBI" id="CHEBI:29985"/>
        <dbReference type="ChEBI" id="CHEBI:90779"/>
        <dbReference type="ChEBI" id="CHEBI:143103"/>
        <dbReference type="EC" id="3.4.19.13"/>
    </reaction>
    <physiologicalReaction direction="left-to-right" evidence="16">
        <dbReference type="Rhea" id="RHEA:59469"/>
    </physiologicalReaction>
</comment>
<evidence type="ECO:0000256" key="22">
    <source>
        <dbReference type="ARBA" id="ARBA00060714"/>
    </source>
</evidence>
<dbReference type="AlphaFoldDB" id="A0A850YPD0"/>
<sequence>IAMSTGRICCLVLLTLAVLAVAVTLVVLLSQPRCGAQQYLHGAVAADTESCSLIGRDILKSGGTAVDAAIAGLICTSVMNPQSSGLGGGVIFTIYNASTGTVEVINARETVPQMFPHNLLAGCRDGFPIGPHWIGVPGELRGYEEAHRRHGHLPWKALFEPTIKLLSEPLVISPVLDKILRHPAFSVPGKSLCPLLCDGQRFLKAGETFRWRVLQQTLQAVAEHGAAAFYEGEIGRALVEDARKVGSSLSLEDLRTYKAEVSSALNITLNNHTKVFAPGPPMGGAVLMFILKVLEEFKFHKSSLATPEEKVETYHSIAEALKFGNMLRPHMSDPAFSEAQVPVGTLLSEQFAEFVKQRMDSRGDHPLSHYNLLGSLHNDKYKSMGTSHISVLAADGSAVSATSTINYPFGSFVYSDQTGIILNNELADFCIANRSIKPVFVSNQRKPHGKNNFCTSALGEKPPSAMVPSILISKSGDMLVIGGAGGGWIISATTMVIINKLWFGYDLEQAISAPVMHTQGDSVLFEDTFSKEVRTGLLGRGHKEKKDKFALNVVQGISKEGKCISAYSDKRKLGKSAGY</sequence>
<dbReference type="EC" id="2.3.2.2" evidence="25"/>
<feature type="non-terminal residue" evidence="27">
    <location>
        <position position="1"/>
    </location>
</feature>
<evidence type="ECO:0000256" key="25">
    <source>
        <dbReference type="RuleBase" id="RU368068"/>
    </source>
</evidence>
<keyword evidence="8" id="KW-0434">Leukotriene biosynthesis</keyword>
<dbReference type="Pfam" id="PF01019">
    <property type="entry name" value="G_glu_transpept"/>
    <property type="match status" value="1"/>
</dbReference>
<dbReference type="InterPro" id="IPR043137">
    <property type="entry name" value="GGT_ssub_C"/>
</dbReference>
<keyword evidence="5 25" id="KW-0808">Transferase</keyword>
<keyword evidence="6" id="KW-0317">Glutathione biosynthesis</keyword>
<dbReference type="GO" id="GO:0006751">
    <property type="term" value="P:glutathione catabolic process"/>
    <property type="evidence" value="ECO:0007669"/>
    <property type="project" value="UniProtKB-UniRule"/>
</dbReference>
<feature type="chain" id="PRO_5032550576" description="Glutathione hydrolase" evidence="26">
    <location>
        <begin position="23"/>
        <end position="579"/>
    </location>
</feature>
<dbReference type="GO" id="GO:1901750">
    <property type="term" value="P:leukotriene D4 biosynthetic process"/>
    <property type="evidence" value="ECO:0007669"/>
    <property type="project" value="TreeGrafter"/>
</dbReference>
<comment type="subunit">
    <text evidence="18">Heterodimer composed of the light and heavy chains. The active site is located in the light chain.</text>
</comment>
<organism evidence="27 28">
    <name type="scientific">Aegithalos caudatus</name>
    <name type="common">Long-tailed tit</name>
    <name type="synonym">Acredula caudata</name>
    <dbReference type="NCBI Taxonomy" id="73327"/>
    <lineage>
        <taxon>Eukaryota</taxon>
        <taxon>Metazoa</taxon>
        <taxon>Chordata</taxon>
        <taxon>Craniata</taxon>
        <taxon>Vertebrata</taxon>
        <taxon>Euteleostomi</taxon>
        <taxon>Archelosauria</taxon>
        <taxon>Archosauria</taxon>
        <taxon>Dinosauria</taxon>
        <taxon>Saurischia</taxon>
        <taxon>Theropoda</taxon>
        <taxon>Coelurosauria</taxon>
        <taxon>Aves</taxon>
        <taxon>Neognathae</taxon>
        <taxon>Neoaves</taxon>
        <taxon>Telluraves</taxon>
        <taxon>Australaves</taxon>
        <taxon>Passeriformes</taxon>
        <taxon>Sylvioidea</taxon>
        <taxon>Aegithalidae</taxon>
        <taxon>Aegithalos</taxon>
    </lineage>
</organism>
<comment type="pathway">
    <text evidence="22">Lipid metabolism; leukotriene D4 biosynthesis.</text>
</comment>
<dbReference type="GO" id="GO:0005886">
    <property type="term" value="C:plasma membrane"/>
    <property type="evidence" value="ECO:0007669"/>
    <property type="project" value="TreeGrafter"/>
</dbReference>
<dbReference type="EC" id="3.4.19.13" evidence="25"/>
<reference evidence="27" key="1">
    <citation type="submission" date="2019-10" db="EMBL/GenBank/DDBJ databases">
        <title>Bird 10,000 Genomes (B10K) Project - Family phase.</title>
        <authorList>
            <person name="Zhang G."/>
        </authorList>
    </citation>
    <scope>NUCLEOTIDE SEQUENCE</scope>
    <source>
        <strain evidence="27">B10K-DU-002-10</strain>
        <tissue evidence="27">Muscle</tissue>
    </source>
</reference>
<feature type="binding site" evidence="24">
    <location>
        <position position="108"/>
    </location>
    <ligand>
        <name>L-glutamate</name>
        <dbReference type="ChEBI" id="CHEBI:29985"/>
    </ligand>
</feature>
<dbReference type="GO" id="GO:0103068">
    <property type="term" value="F:leukotriene C4 gamma-glutamyl transferase activity"/>
    <property type="evidence" value="ECO:0007669"/>
    <property type="project" value="UniProtKB-EC"/>
</dbReference>
<keyword evidence="10" id="KW-0735">Signal-anchor</keyword>
<dbReference type="GO" id="GO:0002951">
    <property type="term" value="F:leukotriene-C(4) hydrolase"/>
    <property type="evidence" value="ECO:0007669"/>
    <property type="project" value="UniProtKB-EC"/>
</dbReference>
<dbReference type="Proteomes" id="UP000628412">
    <property type="component" value="Unassembled WGS sequence"/>
</dbReference>
<evidence type="ECO:0000256" key="4">
    <source>
        <dbReference type="ARBA" id="ARBA00022670"/>
    </source>
</evidence>
<evidence type="ECO:0000256" key="13">
    <source>
        <dbReference type="ARBA" id="ARBA00023145"/>
    </source>
</evidence>
<evidence type="ECO:0000256" key="14">
    <source>
        <dbReference type="ARBA" id="ARBA00023180"/>
    </source>
</evidence>
<dbReference type="InterPro" id="IPR029055">
    <property type="entry name" value="Ntn_hydrolases_N"/>
</dbReference>
<evidence type="ECO:0000256" key="20">
    <source>
        <dbReference type="ARBA" id="ARBA00051446"/>
    </source>
</evidence>
<evidence type="ECO:0000256" key="1">
    <source>
        <dbReference type="ARBA" id="ARBA00004606"/>
    </source>
</evidence>
<dbReference type="GO" id="GO:0006508">
    <property type="term" value="P:proteolysis"/>
    <property type="evidence" value="ECO:0007669"/>
    <property type="project" value="UniProtKB-KW"/>
</dbReference>
<keyword evidence="4" id="KW-0645">Protease</keyword>
<keyword evidence="28" id="KW-1185">Reference proteome</keyword>
<feature type="binding site" evidence="24">
    <location>
        <position position="486"/>
    </location>
    <ligand>
        <name>L-glutamate</name>
        <dbReference type="ChEBI" id="CHEBI:29985"/>
    </ligand>
</feature>